<name>A0A816FFS8_ADIRI</name>
<dbReference type="Proteomes" id="UP000663828">
    <property type="component" value="Unassembled WGS sequence"/>
</dbReference>
<evidence type="ECO:0000256" key="1">
    <source>
        <dbReference type="ARBA" id="ARBA00022723"/>
    </source>
</evidence>
<dbReference type="InterPro" id="IPR050274">
    <property type="entry name" value="Nuclear_hormone_rcpt_NR2"/>
</dbReference>
<keyword evidence="5" id="KW-0238">DNA-binding</keyword>
<evidence type="ECO:0000256" key="2">
    <source>
        <dbReference type="ARBA" id="ARBA00022771"/>
    </source>
</evidence>
<evidence type="ECO:0000256" key="5">
    <source>
        <dbReference type="ARBA" id="ARBA00023125"/>
    </source>
</evidence>
<dbReference type="GO" id="GO:0003700">
    <property type="term" value="F:DNA-binding transcription factor activity"/>
    <property type="evidence" value="ECO:0007669"/>
    <property type="project" value="InterPro"/>
</dbReference>
<evidence type="ECO:0000313" key="11">
    <source>
        <dbReference type="Proteomes" id="UP000663828"/>
    </source>
</evidence>
<evidence type="ECO:0000256" key="4">
    <source>
        <dbReference type="ARBA" id="ARBA00023015"/>
    </source>
</evidence>
<dbReference type="Gene3D" id="3.30.50.10">
    <property type="entry name" value="Erythroid Transcription Factor GATA-1, subunit A"/>
    <property type="match status" value="1"/>
</dbReference>
<keyword evidence="7" id="KW-0675">Receptor</keyword>
<dbReference type="PANTHER" id="PTHR24083">
    <property type="entry name" value="NUCLEAR HORMONE RECEPTOR"/>
    <property type="match status" value="1"/>
</dbReference>
<keyword evidence="8" id="KW-0539">Nucleus</keyword>
<evidence type="ECO:0000256" key="3">
    <source>
        <dbReference type="ARBA" id="ARBA00022833"/>
    </source>
</evidence>
<dbReference type="InterPro" id="IPR013088">
    <property type="entry name" value="Znf_NHR/GATA"/>
</dbReference>
<protein>
    <recommendedName>
        <fullName evidence="9">Nuclear receptor domain-containing protein</fullName>
    </recommendedName>
</protein>
<evidence type="ECO:0000259" key="9">
    <source>
        <dbReference type="PROSITE" id="PS51030"/>
    </source>
</evidence>
<dbReference type="GO" id="GO:0008270">
    <property type="term" value="F:zinc ion binding"/>
    <property type="evidence" value="ECO:0007669"/>
    <property type="project" value="UniProtKB-KW"/>
</dbReference>
<reference evidence="10" key="1">
    <citation type="submission" date="2021-02" db="EMBL/GenBank/DDBJ databases">
        <authorList>
            <person name="Nowell W R."/>
        </authorList>
    </citation>
    <scope>NUCLEOTIDE SEQUENCE</scope>
</reference>
<dbReference type="PROSITE" id="PS51030">
    <property type="entry name" value="NUCLEAR_REC_DBD_2"/>
    <property type="match status" value="1"/>
</dbReference>
<dbReference type="SUPFAM" id="SSF57716">
    <property type="entry name" value="Glucocorticoid receptor-like (DNA-binding domain)"/>
    <property type="match status" value="1"/>
</dbReference>
<dbReference type="PRINTS" id="PR00047">
    <property type="entry name" value="STROIDFINGER"/>
</dbReference>
<keyword evidence="4" id="KW-0805">Transcription regulation</keyword>
<comment type="caution">
    <text evidence="10">The sequence shown here is derived from an EMBL/GenBank/DDBJ whole genome shotgun (WGS) entry which is preliminary data.</text>
</comment>
<dbReference type="GO" id="GO:0043565">
    <property type="term" value="F:sequence-specific DNA binding"/>
    <property type="evidence" value="ECO:0007669"/>
    <property type="project" value="InterPro"/>
</dbReference>
<evidence type="ECO:0000256" key="6">
    <source>
        <dbReference type="ARBA" id="ARBA00023163"/>
    </source>
</evidence>
<evidence type="ECO:0000256" key="8">
    <source>
        <dbReference type="ARBA" id="ARBA00023242"/>
    </source>
</evidence>
<dbReference type="Pfam" id="PF00105">
    <property type="entry name" value="zf-C4"/>
    <property type="match status" value="1"/>
</dbReference>
<keyword evidence="3" id="KW-0862">Zinc</keyword>
<gene>
    <name evidence="10" type="ORF">XAT740_LOCUS56865</name>
</gene>
<proteinExistence type="predicted"/>
<keyword evidence="2" id="KW-0863">Zinc-finger</keyword>
<dbReference type="EMBL" id="CAJNOR010011404">
    <property type="protein sequence ID" value="CAF1661019.1"/>
    <property type="molecule type" value="Genomic_DNA"/>
</dbReference>
<keyword evidence="1" id="KW-0479">Metal-binding</keyword>
<accession>A0A816FFS8</accession>
<dbReference type="InterPro" id="IPR001628">
    <property type="entry name" value="Znf_hrmn_rcpt"/>
</dbReference>
<keyword evidence="6" id="KW-0804">Transcription</keyword>
<organism evidence="10 11">
    <name type="scientific">Adineta ricciae</name>
    <name type="common">Rotifer</name>
    <dbReference type="NCBI Taxonomy" id="249248"/>
    <lineage>
        <taxon>Eukaryota</taxon>
        <taxon>Metazoa</taxon>
        <taxon>Spiralia</taxon>
        <taxon>Gnathifera</taxon>
        <taxon>Rotifera</taxon>
        <taxon>Eurotatoria</taxon>
        <taxon>Bdelloidea</taxon>
        <taxon>Adinetida</taxon>
        <taxon>Adinetidae</taxon>
        <taxon>Adineta</taxon>
    </lineage>
</organism>
<evidence type="ECO:0000313" key="10">
    <source>
        <dbReference type="EMBL" id="CAF1661019.1"/>
    </source>
</evidence>
<dbReference type="SMART" id="SM00399">
    <property type="entry name" value="ZnF_C4"/>
    <property type="match status" value="1"/>
</dbReference>
<feature type="domain" description="Nuclear receptor" evidence="9">
    <location>
        <begin position="12"/>
        <end position="94"/>
    </location>
</feature>
<dbReference type="AlphaFoldDB" id="A0A816FFS8"/>
<evidence type="ECO:0000256" key="7">
    <source>
        <dbReference type="ARBA" id="ARBA00023170"/>
    </source>
</evidence>
<keyword evidence="11" id="KW-1185">Reference proteome</keyword>
<sequence length="160" mass="18324">MWQEQKQMSTSPFDCAVCGAGVYGNNSDIRMCLPCKSFFRRYTLLPANTLKCSRNGTCDIEATRRYFSSSVPPCRACRFHKCLSVSMNENSVRPRSSSTPPFNMVDKVLLKTSLFNEKSVPSTKQIDNENLMFTRPRCSSDVSVWQHQTDLSKTRDYFMN</sequence>